<proteinExistence type="predicted"/>
<dbReference type="SUPFAM" id="SSF56003">
    <property type="entry name" value="Molybdenum cofactor-binding domain"/>
    <property type="match status" value="1"/>
</dbReference>
<dbReference type="PANTHER" id="PTHR11908">
    <property type="entry name" value="XANTHINE DEHYDROGENASE"/>
    <property type="match status" value="1"/>
</dbReference>
<reference evidence="4 5" key="1">
    <citation type="submission" date="2020-05" db="EMBL/GenBank/DDBJ databases">
        <authorList>
            <person name="Mo P."/>
        </authorList>
    </citation>
    <scope>NUCLEOTIDE SEQUENCE [LARGE SCALE GENOMIC DNA]</scope>
    <source>
        <strain evidence="4 5">Gen01</strain>
    </source>
</reference>
<feature type="domain" description="Aldehyde oxidase/xanthine dehydrogenase a/b hammerhead" evidence="3">
    <location>
        <begin position="19"/>
        <end position="126"/>
    </location>
</feature>
<gene>
    <name evidence="4" type="ORF">HOP40_21955</name>
</gene>
<evidence type="ECO:0000256" key="2">
    <source>
        <dbReference type="ARBA" id="ARBA00023002"/>
    </source>
</evidence>
<dbReference type="InterPro" id="IPR036856">
    <property type="entry name" value="Ald_Oxase/Xan_DH_a/b_sf"/>
</dbReference>
<evidence type="ECO:0000313" key="4">
    <source>
        <dbReference type="EMBL" id="QJY48135.1"/>
    </source>
</evidence>
<keyword evidence="2" id="KW-0560">Oxidoreductase</keyword>
<keyword evidence="1" id="KW-0500">Molybdenum</keyword>
<dbReference type="Pfam" id="PF01315">
    <property type="entry name" value="Ald_Xan_dh_C"/>
    <property type="match status" value="1"/>
</dbReference>
<dbReference type="GO" id="GO:0005506">
    <property type="term" value="F:iron ion binding"/>
    <property type="evidence" value="ECO:0007669"/>
    <property type="project" value="InterPro"/>
</dbReference>
<sequence length="782" mass="83253">MGSMVGASVVRKEDPALLTGRGTFVDDIRLPGTVHMVFVRSYLAHARIVSIDTAEAARLPGVLGVWTHADLEGLPATRSVPGMERPCLATGKVHFVGEPVAVVVATDRYLAADAAEAVVVEYEELPVMASIAAATAEGATPILDGLPSNVVLEQQLSATDAEAELAAAPHRLAFALVNQRCAAVPMEPTVCLSDWQSSGLTIWGTSQTPHHMRNEIAQMFGLSQQEVRFVAPDVGGGFGAKASFYPEFLLTAELSRRLRRPVKYVETRSENMTSMVHGRAQQHDVEVGFDDEGRLLALRVRITQDCGGWPDATGIGLPTLTSFMSGGCYRIPTIAPSFRSVVTNTTPVGSYRGAGRPEASYMIERVVDHVAAELGMDPLEVRRANFVQPGEMPYATQFEGIVYDEADFPGCLDKLLEHVDYEALRTEQAALRNDPEAPLLGIGFSTFVEMGGFGPTPLFEQFGYVGGWESANVRLNVDGSAVIKVGTSPHGQGHQTAFAQIVADQLSVPFERITLIHGDTATVQEGIGTMGSRGVPVGGSAVFKAANKVRDKAIRIAAHMLEADESDIELADGRFSVRGAPQQGVDMAEVAVRAFKPHLLPDGFDLGLDETAFHEPSNLSYPSGAHCCVVEIDRGTGKVRIRRYVAVDDCGTVINPLMAKGQIHGGVAQGIAQALIEEVTYGADGQPGAGTLVDYTLPSSKDLPRYETDHVVTPTSFNPLGAKGLGESGATAAPQAVVNAVVDAMGHLGVRTIDMPCTPQKVWRTLNAALASQSESAHQNGS</sequence>
<evidence type="ECO:0000313" key="5">
    <source>
        <dbReference type="Proteomes" id="UP000505377"/>
    </source>
</evidence>
<dbReference type="Pfam" id="PF20256">
    <property type="entry name" value="MoCoBD_2"/>
    <property type="match status" value="1"/>
</dbReference>
<dbReference type="Proteomes" id="UP000505377">
    <property type="component" value="Chromosome"/>
</dbReference>
<dbReference type="Gene3D" id="3.30.365.10">
    <property type="entry name" value="Aldehyde oxidase/xanthine dehydrogenase, molybdopterin binding domain"/>
    <property type="match status" value="4"/>
</dbReference>
<dbReference type="InterPro" id="IPR037165">
    <property type="entry name" value="AldOxase/xan_DH_Mopterin-bd_sf"/>
</dbReference>
<dbReference type="GO" id="GO:0016491">
    <property type="term" value="F:oxidoreductase activity"/>
    <property type="evidence" value="ECO:0007669"/>
    <property type="project" value="UniProtKB-KW"/>
</dbReference>
<dbReference type="Pfam" id="PF02738">
    <property type="entry name" value="MoCoBD_1"/>
    <property type="match status" value="1"/>
</dbReference>
<accession>A0A6M6JLF2</accession>
<evidence type="ECO:0000256" key="1">
    <source>
        <dbReference type="ARBA" id="ARBA00022505"/>
    </source>
</evidence>
<evidence type="ECO:0000259" key="3">
    <source>
        <dbReference type="SMART" id="SM01008"/>
    </source>
</evidence>
<dbReference type="AlphaFoldDB" id="A0A6M6JLF2"/>
<dbReference type="KEGG" id="pbro:HOP40_21955"/>
<protein>
    <submittedName>
        <fullName evidence="4">Xanthine dehydrogenase family protein molybdopterin-binding subunit</fullName>
    </submittedName>
</protein>
<dbReference type="InterPro" id="IPR000674">
    <property type="entry name" value="Ald_Oxase/Xan_DH_a/b"/>
</dbReference>
<dbReference type="SMART" id="SM01008">
    <property type="entry name" value="Ald_Xan_dh_C"/>
    <property type="match status" value="1"/>
</dbReference>
<dbReference type="InterPro" id="IPR016208">
    <property type="entry name" value="Ald_Oxase/xanthine_DH-like"/>
</dbReference>
<dbReference type="Gene3D" id="3.90.1170.50">
    <property type="entry name" value="Aldehyde oxidase/xanthine dehydrogenase, a/b hammerhead"/>
    <property type="match status" value="1"/>
</dbReference>
<organism evidence="4 5">
    <name type="scientific">Pseudonocardia broussonetiae</name>
    <dbReference type="NCBI Taxonomy" id="2736640"/>
    <lineage>
        <taxon>Bacteria</taxon>
        <taxon>Bacillati</taxon>
        <taxon>Actinomycetota</taxon>
        <taxon>Actinomycetes</taxon>
        <taxon>Pseudonocardiales</taxon>
        <taxon>Pseudonocardiaceae</taxon>
        <taxon>Pseudonocardia</taxon>
    </lineage>
</organism>
<dbReference type="EMBL" id="CP053564">
    <property type="protein sequence ID" value="QJY48135.1"/>
    <property type="molecule type" value="Genomic_DNA"/>
</dbReference>
<dbReference type="PANTHER" id="PTHR11908:SF132">
    <property type="entry name" value="ALDEHYDE OXIDASE 1-RELATED"/>
    <property type="match status" value="1"/>
</dbReference>
<name>A0A6M6JLF2_9PSEU</name>
<dbReference type="InterPro" id="IPR008274">
    <property type="entry name" value="AldOxase/xan_DH_MoCoBD1"/>
</dbReference>
<keyword evidence="5" id="KW-1185">Reference proteome</keyword>
<dbReference type="InterPro" id="IPR046867">
    <property type="entry name" value="AldOxase/xan_DH_MoCoBD2"/>
</dbReference>
<dbReference type="SUPFAM" id="SSF54665">
    <property type="entry name" value="CO dehydrogenase molybdoprotein N-domain-like"/>
    <property type="match status" value="1"/>
</dbReference>